<feature type="region of interest" description="Disordered" evidence="1">
    <location>
        <begin position="153"/>
        <end position="212"/>
    </location>
</feature>
<accession>K5WDM7</accession>
<reference evidence="2 3" key="1">
    <citation type="journal article" date="2012" name="BMC Genomics">
        <title>Comparative genomics of the white-rot fungi, Phanerochaete carnosa and P. chrysosporium, to elucidate the genetic basis of the distinct wood types they colonize.</title>
        <authorList>
            <person name="Suzuki H."/>
            <person name="MacDonald J."/>
            <person name="Syed K."/>
            <person name="Salamov A."/>
            <person name="Hori C."/>
            <person name="Aerts A."/>
            <person name="Henrissat B."/>
            <person name="Wiebenga A."/>
            <person name="vanKuyk P.A."/>
            <person name="Barry K."/>
            <person name="Lindquist E."/>
            <person name="LaButti K."/>
            <person name="Lapidus A."/>
            <person name="Lucas S."/>
            <person name="Coutinho P."/>
            <person name="Gong Y."/>
            <person name="Samejima M."/>
            <person name="Mahadevan R."/>
            <person name="Abou-Zaid M."/>
            <person name="de Vries R.P."/>
            <person name="Igarashi K."/>
            <person name="Yadav J.S."/>
            <person name="Grigoriev I.V."/>
            <person name="Master E.R."/>
        </authorList>
    </citation>
    <scope>NUCLEOTIDE SEQUENCE [LARGE SCALE GENOMIC DNA]</scope>
    <source>
        <strain evidence="2 3">HHB-10118-sp</strain>
    </source>
</reference>
<evidence type="ECO:0000313" key="2">
    <source>
        <dbReference type="EMBL" id="EKM57139.1"/>
    </source>
</evidence>
<name>K5WDM7_PHACS</name>
<dbReference type="InParanoid" id="K5WDM7"/>
<feature type="compositionally biased region" description="Basic and acidic residues" evidence="1">
    <location>
        <begin position="299"/>
        <end position="310"/>
    </location>
</feature>
<feature type="region of interest" description="Disordered" evidence="1">
    <location>
        <begin position="299"/>
        <end position="369"/>
    </location>
</feature>
<dbReference type="RefSeq" id="XP_007394962.1">
    <property type="nucleotide sequence ID" value="XM_007394900.1"/>
</dbReference>
<evidence type="ECO:0000256" key="1">
    <source>
        <dbReference type="SAM" id="MobiDB-lite"/>
    </source>
</evidence>
<feature type="compositionally biased region" description="Pro residues" evidence="1">
    <location>
        <begin position="153"/>
        <end position="163"/>
    </location>
</feature>
<protein>
    <submittedName>
        <fullName evidence="2">Uncharacterized protein</fullName>
    </submittedName>
</protein>
<proteinExistence type="predicted"/>
<evidence type="ECO:0000313" key="3">
    <source>
        <dbReference type="Proteomes" id="UP000008370"/>
    </source>
</evidence>
<dbReference type="Proteomes" id="UP000008370">
    <property type="component" value="Unassembled WGS sequence"/>
</dbReference>
<dbReference type="AlphaFoldDB" id="K5WDM7"/>
<dbReference type="GeneID" id="18912716"/>
<dbReference type="HOGENOM" id="CLU_847615_0_0_1"/>
<keyword evidence="3" id="KW-1185">Reference proteome</keyword>
<sequence length="369" mass="40427">MSATFMTQYPRWYKRPFKNPYKTLCHAYNVDSPLSRLAVDAEIPRVIDMRVLQTHDIPTHALIVLDASRNGQEPLVLPIDLAAFNATFQNGNNLRVPSQNPLPPTNHRYGVPYRDPDGWTVTLPTLVIEAPHPRSLPLLLLYSLWDHLPNKPPAELTPPPSPEPFRSAATTLPVNPRTPPSSPTTTISLNSQSSIASDRAPTPPPPPPERPLVCTAQLATYLLPTAVLEEFPAYPAQAAALARACTDDELRAHRAFNGGLWRNVLLLAPRAHAIQDIASNAWNTAAAAYKYRAEYRADRTHVRRRGEKDAAQTGRGQEGVTAVPLAAKDTQHADQRGEASSISRTTSSESGGREVLQASVQESHSGRNA</sequence>
<dbReference type="STRING" id="650164.K5WDM7"/>
<dbReference type="KEGG" id="pco:PHACADRAFT_208283"/>
<feature type="compositionally biased region" description="Polar residues" evidence="1">
    <location>
        <begin position="358"/>
        <end position="369"/>
    </location>
</feature>
<gene>
    <name evidence="2" type="ORF">PHACADRAFT_208283</name>
</gene>
<feature type="compositionally biased region" description="Pro residues" evidence="1">
    <location>
        <begin position="201"/>
        <end position="210"/>
    </location>
</feature>
<dbReference type="OrthoDB" id="2802364at2759"/>
<feature type="compositionally biased region" description="Low complexity" evidence="1">
    <location>
        <begin position="340"/>
        <end position="354"/>
    </location>
</feature>
<organism evidence="2 3">
    <name type="scientific">Phanerochaete carnosa (strain HHB-10118-sp)</name>
    <name type="common">White-rot fungus</name>
    <name type="synonym">Peniophora carnosa</name>
    <dbReference type="NCBI Taxonomy" id="650164"/>
    <lineage>
        <taxon>Eukaryota</taxon>
        <taxon>Fungi</taxon>
        <taxon>Dikarya</taxon>
        <taxon>Basidiomycota</taxon>
        <taxon>Agaricomycotina</taxon>
        <taxon>Agaricomycetes</taxon>
        <taxon>Polyporales</taxon>
        <taxon>Phanerochaetaceae</taxon>
        <taxon>Phanerochaete</taxon>
    </lineage>
</organism>
<dbReference type="EMBL" id="JH930471">
    <property type="protein sequence ID" value="EKM57139.1"/>
    <property type="molecule type" value="Genomic_DNA"/>
</dbReference>